<dbReference type="Proteomes" id="UP001642409">
    <property type="component" value="Unassembled WGS sequence"/>
</dbReference>
<dbReference type="Pfam" id="PF00249">
    <property type="entry name" value="Myb_DNA-binding"/>
    <property type="match status" value="1"/>
</dbReference>
<reference evidence="2" key="1">
    <citation type="submission" date="2023-06" db="EMBL/GenBank/DDBJ databases">
        <authorList>
            <person name="Kurt Z."/>
        </authorList>
    </citation>
    <scope>NUCLEOTIDE SEQUENCE</scope>
</reference>
<accession>A0AA86PPA0</accession>
<feature type="domain" description="Myb-like" evidence="1">
    <location>
        <begin position="3"/>
        <end position="50"/>
    </location>
</feature>
<evidence type="ECO:0000313" key="2">
    <source>
        <dbReference type="EMBL" id="CAI9943664.1"/>
    </source>
</evidence>
<dbReference type="CDD" id="cd00167">
    <property type="entry name" value="SANT"/>
    <property type="match status" value="1"/>
</dbReference>
<organism evidence="2">
    <name type="scientific">Hexamita inflata</name>
    <dbReference type="NCBI Taxonomy" id="28002"/>
    <lineage>
        <taxon>Eukaryota</taxon>
        <taxon>Metamonada</taxon>
        <taxon>Diplomonadida</taxon>
        <taxon>Hexamitidae</taxon>
        <taxon>Hexamitinae</taxon>
        <taxon>Hexamita</taxon>
    </lineage>
</organism>
<dbReference type="SUPFAM" id="SSF46689">
    <property type="entry name" value="Homeodomain-like"/>
    <property type="match status" value="1"/>
</dbReference>
<sequence length="77" mass="9430">MTNPRRWSEADKDQFAYLFHIYQKDFEYIAQRMGKTYTQVRSHYYNINSKAKTSRQTSTELSHRNDIHLIVFDFDFE</sequence>
<protein>
    <submittedName>
        <fullName evidence="2">SANT/Myb domain</fullName>
    </submittedName>
    <submittedName>
        <fullName evidence="3">SANT/Myb_domain</fullName>
    </submittedName>
</protein>
<dbReference type="Gene3D" id="1.10.10.60">
    <property type="entry name" value="Homeodomain-like"/>
    <property type="match status" value="1"/>
</dbReference>
<name>A0AA86PPA0_9EUKA</name>
<dbReference type="EMBL" id="CAXDID020000167">
    <property type="protein sequence ID" value="CAL6046029.1"/>
    <property type="molecule type" value="Genomic_DNA"/>
</dbReference>
<dbReference type="InterPro" id="IPR009057">
    <property type="entry name" value="Homeodomain-like_sf"/>
</dbReference>
<dbReference type="AlphaFoldDB" id="A0AA86PPA0"/>
<keyword evidence="4" id="KW-1185">Reference proteome</keyword>
<evidence type="ECO:0000259" key="1">
    <source>
        <dbReference type="SMART" id="SM00717"/>
    </source>
</evidence>
<comment type="caution">
    <text evidence="2">The sequence shown here is derived from an EMBL/GenBank/DDBJ whole genome shotgun (WGS) entry which is preliminary data.</text>
</comment>
<reference evidence="3 4" key="2">
    <citation type="submission" date="2024-07" db="EMBL/GenBank/DDBJ databases">
        <authorList>
            <person name="Akdeniz Z."/>
        </authorList>
    </citation>
    <scope>NUCLEOTIDE SEQUENCE [LARGE SCALE GENOMIC DNA]</scope>
</reference>
<proteinExistence type="predicted"/>
<dbReference type="EMBL" id="CATOUU010000718">
    <property type="protein sequence ID" value="CAI9943664.1"/>
    <property type="molecule type" value="Genomic_DNA"/>
</dbReference>
<gene>
    <name evidence="2" type="ORF">HINF_LOCUS31309</name>
    <name evidence="3" type="ORF">HINF_LOCUS41526</name>
</gene>
<dbReference type="InterPro" id="IPR001005">
    <property type="entry name" value="SANT/Myb"/>
</dbReference>
<dbReference type="SMART" id="SM00717">
    <property type="entry name" value="SANT"/>
    <property type="match status" value="1"/>
</dbReference>
<evidence type="ECO:0000313" key="3">
    <source>
        <dbReference type="EMBL" id="CAL6046029.1"/>
    </source>
</evidence>
<evidence type="ECO:0000313" key="4">
    <source>
        <dbReference type="Proteomes" id="UP001642409"/>
    </source>
</evidence>